<sequence length="374" mass="39756">MSDAQKNAGFEVKAEHLEDMARGAAFLGAGGGGDPYIGAMTALHAVRTYGAPRCISGEELGDDDPVFIAAMMGAPSVMVEKLTGIEEVETAISALERQTGRKAKAIMPAEIGGLNALTPVAIAAKRGLPLLDADGMGRAFPELQMVTFAVHGVSTSPLAVGNEHGEYQVINARDNKASENSARRLVIEMGASVGISCYPMLGSDAKRSAVRGTLSLARGIGEAIARGRREGDPFETLMSYLRSTDYYNQCGVLFSGKVVDLERKTEGGFTLGACKIISNEDDGRELEVIFQNEYLRARCGDETLAIVPDLTCILDAESAEPITTETLRYGQRVKVMGVSCAPVMRSKAALELFGPQAFGLDEPFKPIEELIAVG</sequence>
<feature type="domain" description="S-Me-THD N-terminal" evidence="1">
    <location>
        <begin position="16"/>
        <end position="171"/>
    </location>
</feature>
<reference evidence="3 4" key="1">
    <citation type="submission" date="2017-12" db="EMBL/GenBank/DDBJ databases">
        <authorList>
            <person name="Hurst M.R.H."/>
        </authorList>
    </citation>
    <scope>NUCLEOTIDE SEQUENCE [LARGE SCALE GENOMIC DNA]</scope>
    <source>
        <strain evidence="3 4">SY-3-19</strain>
    </source>
</reference>
<dbReference type="InterPro" id="IPR010318">
    <property type="entry name" value="S-Me-THD_N"/>
</dbReference>
<dbReference type="InterPro" id="IPR027479">
    <property type="entry name" value="S-Me-THD_N_sf"/>
</dbReference>
<dbReference type="InterPro" id="IPR024071">
    <property type="entry name" value="S-Me-THD_C_sf"/>
</dbReference>
<dbReference type="RefSeq" id="WP_104831218.1">
    <property type="nucleotide sequence ID" value="NZ_PJCH01000015.1"/>
</dbReference>
<organism evidence="3 4">
    <name type="scientific">Hyphococcus luteus</name>
    <dbReference type="NCBI Taxonomy" id="2058213"/>
    <lineage>
        <taxon>Bacteria</taxon>
        <taxon>Pseudomonadati</taxon>
        <taxon>Pseudomonadota</taxon>
        <taxon>Alphaproteobacteria</taxon>
        <taxon>Parvularculales</taxon>
        <taxon>Parvularculaceae</taxon>
        <taxon>Hyphococcus</taxon>
    </lineage>
</organism>
<keyword evidence="4" id="KW-1185">Reference proteome</keyword>
<dbReference type="OrthoDB" id="7441206at2"/>
<dbReference type="Gene3D" id="3.40.1610.10">
    <property type="entry name" value="CV3147-like domain"/>
    <property type="match status" value="1"/>
</dbReference>
<name>A0A2S7K0K7_9PROT</name>
<proteinExistence type="predicted"/>
<dbReference type="Gene3D" id="2.40.390.10">
    <property type="entry name" value="CV3147-like"/>
    <property type="match status" value="1"/>
</dbReference>
<dbReference type="EMBL" id="PJCH01000015">
    <property type="protein sequence ID" value="PQA86006.1"/>
    <property type="molecule type" value="Genomic_DNA"/>
</dbReference>
<dbReference type="Pfam" id="PF06032">
    <property type="entry name" value="S-Me-THD_N"/>
    <property type="match status" value="1"/>
</dbReference>
<evidence type="ECO:0000259" key="1">
    <source>
        <dbReference type="Pfam" id="PF06032"/>
    </source>
</evidence>
<evidence type="ECO:0000313" key="4">
    <source>
        <dbReference type="Proteomes" id="UP000239504"/>
    </source>
</evidence>
<gene>
    <name evidence="3" type="ORF">CW354_16635</name>
</gene>
<feature type="domain" description="S-Me-THD-like C-terminal" evidence="2">
    <location>
        <begin position="174"/>
        <end position="367"/>
    </location>
</feature>
<dbReference type="AlphaFoldDB" id="A0A2S7K0K7"/>
<comment type="caution">
    <text evidence="3">The sequence shown here is derived from an EMBL/GenBank/DDBJ whole genome shotgun (WGS) entry which is preliminary data.</text>
</comment>
<dbReference type="InterPro" id="IPR048350">
    <property type="entry name" value="S-Me-THD-like_C"/>
</dbReference>
<dbReference type="SUPFAM" id="SSF160991">
    <property type="entry name" value="CV3147-like"/>
    <property type="match status" value="1"/>
</dbReference>
<dbReference type="Proteomes" id="UP000239504">
    <property type="component" value="Unassembled WGS sequence"/>
</dbReference>
<protein>
    <submittedName>
        <fullName evidence="3">DUF917 domain-containing protein</fullName>
    </submittedName>
</protein>
<accession>A0A2S7K0K7</accession>
<evidence type="ECO:0000259" key="2">
    <source>
        <dbReference type="Pfam" id="PF20906"/>
    </source>
</evidence>
<evidence type="ECO:0000313" key="3">
    <source>
        <dbReference type="EMBL" id="PQA86006.1"/>
    </source>
</evidence>
<dbReference type="Pfam" id="PF20906">
    <property type="entry name" value="S-Me-THD_C"/>
    <property type="match status" value="1"/>
</dbReference>